<evidence type="ECO:0000313" key="1">
    <source>
        <dbReference type="EMBL" id="KAG0444349.1"/>
    </source>
</evidence>
<evidence type="ECO:0000313" key="2">
    <source>
        <dbReference type="Proteomes" id="UP000805193"/>
    </source>
</evidence>
<keyword evidence="2" id="KW-1185">Reference proteome</keyword>
<accession>A0AC60QXN2</accession>
<comment type="caution">
    <text evidence="1">The sequence shown here is derived from an EMBL/GenBank/DDBJ whole genome shotgun (WGS) entry which is preliminary data.</text>
</comment>
<organism evidence="1 2">
    <name type="scientific">Ixodes persulcatus</name>
    <name type="common">Taiga tick</name>
    <dbReference type="NCBI Taxonomy" id="34615"/>
    <lineage>
        <taxon>Eukaryota</taxon>
        <taxon>Metazoa</taxon>
        <taxon>Ecdysozoa</taxon>
        <taxon>Arthropoda</taxon>
        <taxon>Chelicerata</taxon>
        <taxon>Arachnida</taxon>
        <taxon>Acari</taxon>
        <taxon>Parasitiformes</taxon>
        <taxon>Ixodida</taxon>
        <taxon>Ixodoidea</taxon>
        <taxon>Ixodidae</taxon>
        <taxon>Ixodinae</taxon>
        <taxon>Ixodes</taxon>
    </lineage>
</organism>
<gene>
    <name evidence="1" type="ORF">HPB47_013898</name>
</gene>
<proteinExistence type="predicted"/>
<dbReference type="Proteomes" id="UP000805193">
    <property type="component" value="Unassembled WGS sequence"/>
</dbReference>
<name>A0AC60QXN2_IXOPE</name>
<reference evidence="1 2" key="1">
    <citation type="journal article" date="2020" name="Cell">
        <title>Large-Scale Comparative Analyses of Tick Genomes Elucidate Their Genetic Diversity and Vector Capacities.</title>
        <authorList>
            <consortium name="Tick Genome and Microbiome Consortium (TIGMIC)"/>
            <person name="Jia N."/>
            <person name="Wang J."/>
            <person name="Shi W."/>
            <person name="Du L."/>
            <person name="Sun Y."/>
            <person name="Zhan W."/>
            <person name="Jiang J.F."/>
            <person name="Wang Q."/>
            <person name="Zhang B."/>
            <person name="Ji P."/>
            <person name="Bell-Sakyi L."/>
            <person name="Cui X.M."/>
            <person name="Yuan T.T."/>
            <person name="Jiang B.G."/>
            <person name="Yang W.F."/>
            <person name="Lam T.T."/>
            <person name="Chang Q.C."/>
            <person name="Ding S.J."/>
            <person name="Wang X.J."/>
            <person name="Zhu J.G."/>
            <person name="Ruan X.D."/>
            <person name="Zhao L."/>
            <person name="Wei J.T."/>
            <person name="Ye R.Z."/>
            <person name="Que T.C."/>
            <person name="Du C.H."/>
            <person name="Zhou Y.H."/>
            <person name="Cheng J.X."/>
            <person name="Dai P.F."/>
            <person name="Guo W.B."/>
            <person name="Han X.H."/>
            <person name="Huang E.J."/>
            <person name="Li L.F."/>
            <person name="Wei W."/>
            <person name="Gao Y.C."/>
            <person name="Liu J.Z."/>
            <person name="Shao H.Z."/>
            <person name="Wang X."/>
            <person name="Wang C.C."/>
            <person name="Yang T.C."/>
            <person name="Huo Q.B."/>
            <person name="Li W."/>
            <person name="Chen H.Y."/>
            <person name="Chen S.E."/>
            <person name="Zhou L.G."/>
            <person name="Ni X.B."/>
            <person name="Tian J.H."/>
            <person name="Sheng Y."/>
            <person name="Liu T."/>
            <person name="Pan Y.S."/>
            <person name="Xia L.Y."/>
            <person name="Li J."/>
            <person name="Zhao F."/>
            <person name="Cao W.C."/>
        </authorList>
    </citation>
    <scope>NUCLEOTIDE SEQUENCE [LARGE SCALE GENOMIC DNA]</scope>
    <source>
        <strain evidence="1">Iper-2018</strain>
    </source>
</reference>
<sequence length="119" mass="13758">MSRIQISSLEDAATTRISKCAYCLLLPLLFWAFDSTPKPAMAMLHVVTLPLLNLFSTDQIAAQYMSLSVSRGCVWRVLRRQMYPFSAQLWYELKPQDFTRRAQLYEDELVRIQANASHL</sequence>
<protein>
    <submittedName>
        <fullName evidence="1">Uncharacterized protein</fullName>
    </submittedName>
</protein>
<dbReference type="EMBL" id="JABSTQ010002146">
    <property type="protein sequence ID" value="KAG0444349.1"/>
    <property type="molecule type" value="Genomic_DNA"/>
</dbReference>